<gene>
    <name evidence="1" type="ORF">A9Y76_02465</name>
</gene>
<reference evidence="2" key="1">
    <citation type="submission" date="2016-06" db="EMBL/GenBank/DDBJ databases">
        <authorList>
            <person name="Xu Y."/>
            <person name="Nagy A."/>
            <person name="Yan X."/>
            <person name="Kim S.W."/>
            <person name="Haley B."/>
            <person name="Liu N.T."/>
            <person name="Nou X."/>
        </authorList>
    </citation>
    <scope>NUCLEOTIDE SEQUENCE [LARGE SCALE GENOMIC DNA]</scope>
    <source>
        <strain evidence="2">ATCC 49129</strain>
    </source>
</reference>
<accession>A0A191ZTI9</accession>
<dbReference type="OrthoDB" id="8959033at2"/>
<evidence type="ECO:0000313" key="1">
    <source>
        <dbReference type="EMBL" id="ANJ71411.1"/>
    </source>
</evidence>
<dbReference type="GeneID" id="61524870"/>
<evidence type="ECO:0000313" key="2">
    <source>
        <dbReference type="Proteomes" id="UP000078572"/>
    </source>
</evidence>
<name>A0A191ZTI9_9RALS</name>
<protein>
    <submittedName>
        <fullName evidence="1">DUF1571 domain-containing protein</fullName>
    </submittedName>
</protein>
<dbReference type="InterPro" id="IPR011465">
    <property type="entry name" value="DUF1571"/>
</dbReference>
<dbReference type="EMBL" id="CP016022">
    <property type="protein sequence ID" value="ANJ71411.1"/>
    <property type="molecule type" value="Genomic_DNA"/>
</dbReference>
<proteinExistence type="predicted"/>
<keyword evidence="2" id="KW-1185">Reference proteome</keyword>
<dbReference type="Pfam" id="PF07608">
    <property type="entry name" value="DUF1571"/>
    <property type="match status" value="1"/>
</dbReference>
<sequence length="301" mass="33698">MQLRALALATALVCTSAAWAQTPEASAPTVPAATAAAASQSTAISSFGAMDVARQTTWLAGQVQANAFADWSDDDILAMAQAMKPETLLRWLRAEVAKLPEYEYRMRRQERVKDQWQSQPALMLIRYRNAPRQVYARWLKGGAHAGQEIIYDETVRRDEMYGHLGGLLGFAAIWSALDGSLAKSQSNHTARELGLQFIVDTVERDGRAHVAAGGTGKFNEAKMVTEGGERMLRLTWDAPSGPPTFYAKRVRLFFDLKNPWVRVEESWDESGNQLEKIVIESVTRKTWNDQTFNPKNPEYKF</sequence>
<organism evidence="1 2">
    <name type="scientific">Ralstonia insidiosa</name>
    <dbReference type="NCBI Taxonomy" id="190721"/>
    <lineage>
        <taxon>Bacteria</taxon>
        <taxon>Pseudomonadati</taxon>
        <taxon>Pseudomonadota</taxon>
        <taxon>Betaproteobacteria</taxon>
        <taxon>Burkholderiales</taxon>
        <taxon>Burkholderiaceae</taxon>
        <taxon>Ralstonia</taxon>
    </lineage>
</organism>
<dbReference type="AlphaFoldDB" id="A0A191ZTI9"/>
<dbReference type="STRING" id="190721.ACS15_0548"/>
<dbReference type="Proteomes" id="UP000078572">
    <property type="component" value="Chromosome 1"/>
</dbReference>
<dbReference type="RefSeq" id="WP_064801723.1">
    <property type="nucleotide sequence ID" value="NZ_CP016022.1"/>
</dbReference>